<proteinExistence type="predicted"/>
<dbReference type="GeneID" id="14297512"/>
<dbReference type="KEGG" id="vg:14297512"/>
<accession>I7H0J1</accession>
<reference evidence="2 3" key="1">
    <citation type="journal article" date="2012" name="J. Virol.">
        <title>Complete genome sequences of two Helicobacter pylori bacteriophages isolated from Japanese patients.</title>
        <authorList>
            <person name="Uchiyama J."/>
            <person name="Takeuchi H."/>
            <person name="Kato S."/>
            <person name="Takemura-Uchiyama I."/>
            <person name="Ujihara T."/>
            <person name="Daibata M."/>
            <person name="Matsuzaki S."/>
        </authorList>
    </citation>
    <scope>NUCLEOTIDE SEQUENCE [LARGE SCALE GENOMIC DNA]</scope>
</reference>
<protein>
    <submittedName>
        <fullName evidence="2">Uncharacterized protein</fullName>
    </submittedName>
</protein>
<evidence type="ECO:0000313" key="3">
    <source>
        <dbReference type="Proteomes" id="UP000002910"/>
    </source>
</evidence>
<keyword evidence="3" id="KW-1185">Reference proteome</keyword>
<keyword evidence="1" id="KW-0472">Membrane</keyword>
<sequence>MKFLEMLAISVLIFILGISFILAVYFSVEALCYG</sequence>
<keyword evidence="1" id="KW-1133">Transmembrane helix</keyword>
<name>I7H0J1_9CAUD</name>
<feature type="transmembrane region" description="Helical" evidence="1">
    <location>
        <begin position="7"/>
        <end position="28"/>
    </location>
</feature>
<evidence type="ECO:0000256" key="1">
    <source>
        <dbReference type="SAM" id="Phobius"/>
    </source>
</evidence>
<organism evidence="2 3">
    <name type="scientific">Helicobacter phage KHP40</name>
    <dbReference type="NCBI Taxonomy" id="1204178"/>
    <lineage>
        <taxon>Viruses</taxon>
        <taxon>Duplodnaviria</taxon>
        <taxon>Heunggongvirae</taxon>
        <taxon>Uroviricota</taxon>
        <taxon>Caudoviricetes</taxon>
        <taxon>Schmidvirus</taxon>
        <taxon>Schmidvirus KHP40</taxon>
    </lineage>
</organism>
<dbReference type="EMBL" id="AB731695">
    <property type="protein sequence ID" value="BAM34791.1"/>
    <property type="molecule type" value="Genomic_DNA"/>
</dbReference>
<dbReference type="RefSeq" id="YP_007237997.1">
    <property type="nucleotide sequence ID" value="NC_019931.1"/>
</dbReference>
<keyword evidence="1" id="KW-0812">Transmembrane</keyword>
<dbReference type="Proteomes" id="UP000002910">
    <property type="component" value="Segment"/>
</dbReference>
<evidence type="ECO:0000313" key="2">
    <source>
        <dbReference type="EMBL" id="BAM34791.1"/>
    </source>
</evidence>